<dbReference type="PROSITE" id="PS51644">
    <property type="entry name" value="HTH_OST"/>
    <property type="match status" value="3"/>
</dbReference>
<dbReference type="InterPro" id="IPR025605">
    <property type="entry name" value="OST-HTH/LOTUS_dom"/>
</dbReference>
<name>A0A1Q3EVN1_CULTA</name>
<dbReference type="Pfam" id="PF19687">
    <property type="entry name" value="MARF1_LOTUS"/>
    <property type="match status" value="1"/>
</dbReference>
<protein>
    <recommendedName>
        <fullName evidence="2">HTH OST-type domain-containing protein</fullName>
    </recommendedName>
</protein>
<evidence type="ECO:0000256" key="1">
    <source>
        <dbReference type="SAM" id="MobiDB-lite"/>
    </source>
</evidence>
<reference evidence="3" key="1">
    <citation type="submission" date="2017-01" db="EMBL/GenBank/DDBJ databases">
        <title>A deep insight into the sialotranscriptome of adult male and female Cluex tarsalis mosquitoes.</title>
        <authorList>
            <person name="Ribeiro J.M."/>
            <person name="Moreira F."/>
            <person name="Bernard K.A."/>
            <person name="Calvo E."/>
        </authorList>
    </citation>
    <scope>NUCLEOTIDE SEQUENCE</scope>
    <source>
        <strain evidence="3">Kern County</strain>
        <tissue evidence="3">Salivary glands</tissue>
    </source>
</reference>
<dbReference type="SUPFAM" id="SSF54928">
    <property type="entry name" value="RNA-binding domain, RBD"/>
    <property type="match status" value="1"/>
</dbReference>
<feature type="compositionally biased region" description="Low complexity" evidence="1">
    <location>
        <begin position="123"/>
        <end position="162"/>
    </location>
</feature>
<dbReference type="InterPro" id="IPR035979">
    <property type="entry name" value="RBD_domain_sf"/>
</dbReference>
<organism evidence="3">
    <name type="scientific">Culex tarsalis</name>
    <name type="common">Encephalitis mosquito</name>
    <dbReference type="NCBI Taxonomy" id="7177"/>
    <lineage>
        <taxon>Eukaryota</taxon>
        <taxon>Metazoa</taxon>
        <taxon>Ecdysozoa</taxon>
        <taxon>Arthropoda</taxon>
        <taxon>Hexapoda</taxon>
        <taxon>Insecta</taxon>
        <taxon>Pterygota</taxon>
        <taxon>Neoptera</taxon>
        <taxon>Endopterygota</taxon>
        <taxon>Diptera</taxon>
        <taxon>Nematocera</taxon>
        <taxon>Culicoidea</taxon>
        <taxon>Culicidae</taxon>
        <taxon>Culicinae</taxon>
        <taxon>Culicini</taxon>
        <taxon>Culex</taxon>
        <taxon>Culex</taxon>
    </lineage>
</organism>
<dbReference type="Gene3D" id="3.30.420.610">
    <property type="entry name" value="LOTUS domain-like"/>
    <property type="match status" value="2"/>
</dbReference>
<dbReference type="InterPro" id="IPR045602">
    <property type="entry name" value="MARF1_LOTUS"/>
</dbReference>
<feature type="domain" description="HTH OST-type" evidence="2">
    <location>
        <begin position="486"/>
        <end position="561"/>
    </location>
</feature>
<dbReference type="Pfam" id="PF12872">
    <property type="entry name" value="OST-HTH"/>
    <property type="match status" value="3"/>
</dbReference>
<feature type="region of interest" description="Disordered" evidence="1">
    <location>
        <begin position="123"/>
        <end position="184"/>
    </location>
</feature>
<dbReference type="GO" id="GO:0003676">
    <property type="term" value="F:nucleic acid binding"/>
    <property type="evidence" value="ECO:0007669"/>
    <property type="project" value="InterPro"/>
</dbReference>
<dbReference type="InterPro" id="IPR041966">
    <property type="entry name" value="LOTUS-like"/>
</dbReference>
<dbReference type="EMBL" id="GFDL01015678">
    <property type="protein sequence ID" value="JAV19367.1"/>
    <property type="molecule type" value="Transcribed_RNA"/>
</dbReference>
<proteinExistence type="predicted"/>
<feature type="domain" description="HTH OST-type" evidence="2">
    <location>
        <begin position="562"/>
        <end position="638"/>
    </location>
</feature>
<sequence>MSSGNYYNAPQRTIPDLVASLASENANKQQHGQGRQYGGNNGNQGYNVKYYNNYQTPYVPQMYGNFYQKQRYAPYPNRNHGHNQPLTSSTTSSSSSASNQSNLFQQASANVSYGNANKSLNSSLNSTGSDSGKNSTFYSTSSSNTSSGAISSNTSQCSNSSTSGGGTGSGLNSSYQQGTNGMASAGGVDQKEMVVLQIGNLDPSIDEHKMHQYLLCQLKSITPVISLVIESPSLAKVKVPSTQFAKLVVANLHRKKIGHKRMVVSYIKDPSSAESSALRCQVAGLLKDVPYYSLPINKFRELFQSRFKSSISVLDLYRMPDVCTITLDKNEEKYICLQPDVINTLQSNPLVESSQHSVPYCIYHFKQEKEKGWAEQEIEPLPNVMMSISQLQSLIYSLLKTHKDDIPVASILYCVANELQIKIVPNDNGVPLEHLLCCIRGVQITNNNFGIKVMTWLDHELNSTKDNDDALSVNLRYMPKGPNSDFLQQISREVVELIKMSPKSTMKFTRFIPAYHNHFGKQCRVADYGYTRLIELFEALSPVVQVMGDGENRQITLTHRTQIRRFTSDLLKILRGQANKSILLSQLPIIFSQAQNRLFDVTDYGVCDIFDIIDGLVYNNSIVTKVYNETDVLISIVKRKQTATELEKTCIFAGEVVELFKNAPQYSILFKKFVRSYHYHFGYQCRLSDYGLMKLADLLEAISGIVEMEQTNDEDRKIFLNHKVAVRIFAEQIQDIIKHFTGNSISMIRLSEILNFHKNKFGYQLQPCCLGYSNMLDAIKALPYIELFDSGNDFMVISHMENPVFRMRCYAACICVLESQKDRMPLTDFLRCYLSKFKENISEKQIFDMKHAITIELDKGTQTVAMTPLMRFVVRIVQVLKQRSPISLADLKNTLNMSLCTCFQFGYPNISALIGAFPDIFVSNNYLQERADIELNRDCILCKACFTCEDKTSPTLGPGAIAGNCSTPASSKMATASASVDENKFSHVSMTNDFRNLFYSRQEAVAQHHLLQQQQQQLLKPLQPLQPSQQMNLQPPAPTASASVPFFANNRFNYGNSNTLMNSNNNNNYNNMVASSVSAASVTETAMAVATAYNQPPLVLKNQTANKENLYYGYGAMQQQQQQQQQLAQNTQIKFAAAGTNSSYDSAPATISVAAMTAALGAGQSTASAAQNQTAGQATTAASASATMTKLYERRQQQQQQQQLASGLQYLNCNSFAYELLSEFYEPPKPDTPPSRNIPYWIDPIWTSDSTPAEKEPTTASSEELLNIPMPELKTYNKLPIILTPYVLSLTKNSSFSFDLDKSKQI</sequence>
<evidence type="ECO:0000259" key="2">
    <source>
        <dbReference type="PROSITE" id="PS51644"/>
    </source>
</evidence>
<evidence type="ECO:0000313" key="3">
    <source>
        <dbReference type="EMBL" id="JAV19367.1"/>
    </source>
</evidence>
<dbReference type="InterPro" id="IPR012677">
    <property type="entry name" value="Nucleotide-bd_a/b_plait_sf"/>
</dbReference>
<dbReference type="Gene3D" id="3.30.70.330">
    <property type="match status" value="1"/>
</dbReference>
<feature type="region of interest" description="Disordered" evidence="1">
    <location>
        <begin position="25"/>
        <end position="44"/>
    </location>
</feature>
<feature type="domain" description="HTH OST-type" evidence="2">
    <location>
        <begin position="648"/>
        <end position="722"/>
    </location>
</feature>
<accession>A0A1Q3EVN1</accession>
<feature type="region of interest" description="Disordered" evidence="1">
    <location>
        <begin position="72"/>
        <end position="101"/>
    </location>
</feature>
<dbReference type="CDD" id="cd08824">
    <property type="entry name" value="LOTUS"/>
    <property type="match status" value="1"/>
</dbReference>
<feature type="compositionally biased region" description="Low complexity" evidence="1">
    <location>
        <begin position="87"/>
        <end position="101"/>
    </location>
</feature>